<comment type="subcellular location">
    <subcellularLocation>
        <location evidence="2">Melanosome</location>
    </subcellularLocation>
</comment>
<evidence type="ECO:0000313" key="7">
    <source>
        <dbReference type="Proteomes" id="UP000887116"/>
    </source>
</evidence>
<dbReference type="SUPFAM" id="SSF55144">
    <property type="entry name" value="LigT-like"/>
    <property type="match status" value="1"/>
</dbReference>
<evidence type="ECO:0000313" key="6">
    <source>
        <dbReference type="EMBL" id="GFR16971.1"/>
    </source>
</evidence>
<dbReference type="InterPro" id="IPR009097">
    <property type="entry name" value="Cyclic_Pdiesterase"/>
</dbReference>
<evidence type="ECO:0000256" key="2">
    <source>
        <dbReference type="ARBA" id="ARBA00004223"/>
    </source>
</evidence>
<dbReference type="GO" id="GO:0009214">
    <property type="term" value="P:cyclic nucleotide catabolic process"/>
    <property type="evidence" value="ECO:0007669"/>
    <property type="project" value="InterPro"/>
</dbReference>
<dbReference type="InterPro" id="IPR027417">
    <property type="entry name" value="P-loop_NTPase"/>
</dbReference>
<comment type="similarity">
    <text evidence="3">Belongs to the 2H phosphoesterase superfamily. CNPase family.</text>
</comment>
<comment type="catalytic activity">
    <reaction evidence="1">
        <text>a nucleoside 2',3'-cyclic phosphate + H2O = a nucleoside 2'-phosphate + H(+)</text>
        <dbReference type="Rhea" id="RHEA:14489"/>
        <dbReference type="ChEBI" id="CHEBI:15377"/>
        <dbReference type="ChEBI" id="CHEBI:15378"/>
        <dbReference type="ChEBI" id="CHEBI:66954"/>
        <dbReference type="ChEBI" id="CHEBI:78552"/>
        <dbReference type="EC" id="3.1.4.37"/>
    </reaction>
</comment>
<dbReference type="OrthoDB" id="3231855at2759"/>
<comment type="function">
    <text evidence="5">Catalyzes the formation of 2'-nucleotide products from 2',3'-cyclic substrates. May participate in RNA metabolism in the myelinating cell, CNP is the third most abundant protein in central nervous system myelin.</text>
</comment>
<dbReference type="PANTHER" id="PTHR10156:SF0">
    <property type="entry name" value="2',3'-CYCLIC-NUCLEOTIDE 3'-PHOSPHODIESTERASE"/>
    <property type="match status" value="1"/>
</dbReference>
<dbReference type="AlphaFoldDB" id="A0A8X6JRM4"/>
<keyword evidence="7" id="KW-1185">Reference proteome</keyword>
<evidence type="ECO:0000256" key="5">
    <source>
        <dbReference type="ARBA" id="ARBA00045937"/>
    </source>
</evidence>
<dbReference type="Gene3D" id="3.90.1740.10">
    <property type="entry name" value="2',3'-cyclic nucleotide 3'-phosphodiesterase superfamily"/>
    <property type="match status" value="1"/>
</dbReference>
<evidence type="ECO:0000256" key="3">
    <source>
        <dbReference type="ARBA" id="ARBA00008662"/>
    </source>
</evidence>
<comment type="caution">
    <text evidence="6">The sequence shown here is derived from an EMBL/GenBank/DDBJ whole genome shotgun (WGS) entry which is preliminary data.</text>
</comment>
<dbReference type="PANTHER" id="PTHR10156">
    <property type="entry name" value="2',3'-CYCLIC-NUCLEOTIDE 3'-PHOSPHODIESTERASE"/>
    <property type="match status" value="1"/>
</dbReference>
<dbReference type="GO" id="GO:0005737">
    <property type="term" value="C:cytoplasm"/>
    <property type="evidence" value="ECO:0007669"/>
    <property type="project" value="TreeGrafter"/>
</dbReference>
<dbReference type="Gene3D" id="3.40.50.300">
    <property type="entry name" value="P-loop containing nucleotide triphosphate hydrolases"/>
    <property type="match status" value="1"/>
</dbReference>
<evidence type="ECO:0000256" key="4">
    <source>
        <dbReference type="ARBA" id="ARBA00011781"/>
    </source>
</evidence>
<dbReference type="InterPro" id="IPR008431">
    <property type="entry name" value="CNPase"/>
</dbReference>
<proteinExistence type="inferred from homology"/>
<sequence length="443" mass="50537">MNFEDGPENAESKYVPGSDADSGDIFLFPFTIDEDTINFIKEHGRIMFIIRGPPGTGKDSLTNMLVDCYPESQIFSADTYFSNTFSKGNRDKGSLVASHDYCQKKVQSACIRGVHPIIVKNTHMKIAEVQAYVNFGAEHRYTIIMAITTRKMKATPEILAMSNTKGLSVDYFRRRLKQWQEVIPVNTGWFLNPDDSSYLLNQVQAHVDYLLGDGKFCRVFDVNDKGEILKNFSARKLLYCIAACGSKNQASEIRSYYLSDKVKEQYGQCFPIVIQGYIFTKSYIAAVVHLNETMKSLHFIQESIPEFDDCLSSLMHSMNLNDNFMKHSSTIDFDDLDFTSNGKTYEEDKSEEYENINVKSCSFIILCERNEVKEDAKQLMPGKLSTFFSKLLNEVADEDGMINFDSFGELEDGFKYCRLSQDSWMVKPPINLIFKTVFTGLYI</sequence>
<dbReference type="Proteomes" id="UP000887116">
    <property type="component" value="Unassembled WGS sequence"/>
</dbReference>
<dbReference type="GO" id="GO:0004113">
    <property type="term" value="F:2',3'-cyclic-nucleotide 3'-phosphodiesterase activity"/>
    <property type="evidence" value="ECO:0007669"/>
    <property type="project" value="UniProtKB-EC"/>
</dbReference>
<dbReference type="SUPFAM" id="SSF52540">
    <property type="entry name" value="P-loop containing nucleoside triphosphate hydrolases"/>
    <property type="match status" value="1"/>
</dbReference>
<evidence type="ECO:0000256" key="1">
    <source>
        <dbReference type="ARBA" id="ARBA00000610"/>
    </source>
</evidence>
<organism evidence="6 7">
    <name type="scientific">Trichonephila clavata</name>
    <name type="common">Joro spider</name>
    <name type="synonym">Nephila clavata</name>
    <dbReference type="NCBI Taxonomy" id="2740835"/>
    <lineage>
        <taxon>Eukaryota</taxon>
        <taxon>Metazoa</taxon>
        <taxon>Ecdysozoa</taxon>
        <taxon>Arthropoda</taxon>
        <taxon>Chelicerata</taxon>
        <taxon>Arachnida</taxon>
        <taxon>Araneae</taxon>
        <taxon>Araneomorphae</taxon>
        <taxon>Entelegynae</taxon>
        <taxon>Araneoidea</taxon>
        <taxon>Nephilidae</taxon>
        <taxon>Trichonephila</taxon>
    </lineage>
</organism>
<name>A0A8X6JRM4_TRICU</name>
<gene>
    <name evidence="6" type="primary">CNP</name>
    <name evidence="6" type="ORF">TNCT_39291</name>
</gene>
<accession>A0A8X6JRM4</accession>
<comment type="subunit">
    <text evidence="4">Exists as monomers and homodimers.</text>
</comment>
<reference evidence="6" key="1">
    <citation type="submission" date="2020-07" db="EMBL/GenBank/DDBJ databases">
        <title>Multicomponent nature underlies the extraordinary mechanical properties of spider dragline silk.</title>
        <authorList>
            <person name="Kono N."/>
            <person name="Nakamura H."/>
            <person name="Mori M."/>
            <person name="Yoshida Y."/>
            <person name="Ohtoshi R."/>
            <person name="Malay A.D."/>
            <person name="Moran D.A.P."/>
            <person name="Tomita M."/>
            <person name="Numata K."/>
            <person name="Arakawa K."/>
        </authorList>
    </citation>
    <scope>NUCLEOTIDE SEQUENCE</scope>
</reference>
<dbReference type="EMBL" id="BMAO01037327">
    <property type="protein sequence ID" value="GFR16971.1"/>
    <property type="molecule type" value="Genomic_DNA"/>
</dbReference>
<protein>
    <submittedName>
        <fullName evidence="6">2',3'-cyclic-nucleotide 3'-phosphodiesterase</fullName>
    </submittedName>
</protein>
<dbReference type="GO" id="GO:0016020">
    <property type="term" value="C:membrane"/>
    <property type="evidence" value="ECO:0007669"/>
    <property type="project" value="InterPro"/>
</dbReference>